<dbReference type="PANTHER" id="PTHR30483">
    <property type="entry name" value="LEUCINE-SPECIFIC-BINDING PROTEIN"/>
    <property type="match status" value="1"/>
</dbReference>
<dbReference type="InterPro" id="IPR028082">
    <property type="entry name" value="Peripla_BP_I"/>
</dbReference>
<evidence type="ECO:0000259" key="5">
    <source>
        <dbReference type="Pfam" id="PF13458"/>
    </source>
</evidence>
<evidence type="ECO:0000313" key="6">
    <source>
        <dbReference type="EMBL" id="MFD2247642.1"/>
    </source>
</evidence>
<dbReference type="Pfam" id="PF13458">
    <property type="entry name" value="Peripla_BP_6"/>
    <property type="match status" value="1"/>
</dbReference>
<feature type="domain" description="Ancillary SecYEG translocon subunit/Cell division coordinator CpoB TPR" evidence="4">
    <location>
        <begin position="23"/>
        <end position="157"/>
    </location>
</feature>
<dbReference type="Pfam" id="PF09976">
    <property type="entry name" value="TPR_21"/>
    <property type="match status" value="1"/>
</dbReference>
<dbReference type="PANTHER" id="PTHR30483:SF6">
    <property type="entry name" value="PERIPLASMIC BINDING PROTEIN OF ABC TRANSPORTER FOR NATURAL AMINO ACIDS"/>
    <property type="match status" value="1"/>
</dbReference>
<keyword evidence="7" id="KW-1185">Reference proteome</keyword>
<dbReference type="InterPro" id="IPR051010">
    <property type="entry name" value="BCAA_transport"/>
</dbReference>
<accession>A0ABW5D1A9</accession>
<dbReference type="RefSeq" id="WP_250430671.1">
    <property type="nucleotide sequence ID" value="NZ_JALPRR010000003.1"/>
</dbReference>
<evidence type="ECO:0000259" key="4">
    <source>
        <dbReference type="Pfam" id="PF09976"/>
    </source>
</evidence>
<protein>
    <submittedName>
        <fullName evidence="6">ABC transporter substrate-binding protein</fullName>
    </submittedName>
</protein>
<feature type="chain" id="PRO_5047187625" evidence="3">
    <location>
        <begin position="25"/>
        <end position="569"/>
    </location>
</feature>
<feature type="domain" description="Leucine-binding protein" evidence="5">
    <location>
        <begin position="243"/>
        <end position="516"/>
    </location>
</feature>
<name>A0ABW5D1A9_9BACT</name>
<dbReference type="EMBL" id="JBHUIM010000002">
    <property type="protein sequence ID" value="MFD2247642.1"/>
    <property type="molecule type" value="Genomic_DNA"/>
</dbReference>
<keyword evidence="2 3" id="KW-0732">Signal</keyword>
<dbReference type="InterPro" id="IPR028081">
    <property type="entry name" value="Leu-bd"/>
</dbReference>
<dbReference type="CDD" id="cd06268">
    <property type="entry name" value="PBP1_ABC_transporter_LIVBP-like"/>
    <property type="match status" value="1"/>
</dbReference>
<dbReference type="Proteomes" id="UP001597374">
    <property type="component" value="Unassembled WGS sequence"/>
</dbReference>
<organism evidence="6 7">
    <name type="scientific">Pontibacter ruber</name>
    <dbReference type="NCBI Taxonomy" id="1343895"/>
    <lineage>
        <taxon>Bacteria</taxon>
        <taxon>Pseudomonadati</taxon>
        <taxon>Bacteroidota</taxon>
        <taxon>Cytophagia</taxon>
        <taxon>Cytophagales</taxon>
        <taxon>Hymenobacteraceae</taxon>
        <taxon>Pontibacter</taxon>
    </lineage>
</organism>
<sequence>MKRSFIKHVAGVLVMAALAMPAQAQLQDYGVNYKNGKTLIDQQQYDKAMAELLPVTNAASNNTYAPEASYLYALAALKANKLPQAHKMLLQLKEQHKDWQSMAEANYLLANVLFEEKEYERALSELDQLSSSKLSADAEGLKRYYLNRLNDRAAYEKLLQRYPDDKIVAQVYADKLLSGWYKPQDKAKLESIVSKHKLDRDRYLRAGSANKQGYNVAVLLPFQLNQNLAQTARKNQFVTDLYAGMQLAQDSLRKQGITINLFAYDTGSDTTGVRKVLSTPELKQMDLVVGPVYKSAAKMAAQFAEQNNINVINPLSQDLELTRNNENVFLFESSVATQARQAATYAYNTFTPKTAVILFENSKDDTTFASHYRQQFIKLGGKVKTYKKINSSQSTATATTFNNLKLDEVGHLAVFSDKMTAAVNATSVLSALPVRMPLMTYESWLDINQISLKQLDEQEVYFISPKYMNKMSSQANGFRRSYVSRYNLPPSSYAYAGFEMLYYFGSMLKAYGPHFNGSLAEAGIRPGVFYQAVGYTDAAARKEVRHDNQFVPITKLENLQLMVVNPVYN</sequence>
<evidence type="ECO:0000256" key="1">
    <source>
        <dbReference type="ARBA" id="ARBA00010062"/>
    </source>
</evidence>
<comment type="caution">
    <text evidence="6">The sequence shown here is derived from an EMBL/GenBank/DDBJ whole genome shotgun (WGS) entry which is preliminary data.</text>
</comment>
<comment type="similarity">
    <text evidence="1">Belongs to the leucine-binding protein family.</text>
</comment>
<dbReference type="Gene3D" id="1.25.40.10">
    <property type="entry name" value="Tetratricopeptide repeat domain"/>
    <property type="match status" value="1"/>
</dbReference>
<proteinExistence type="inferred from homology"/>
<dbReference type="Gene3D" id="3.40.50.2300">
    <property type="match status" value="2"/>
</dbReference>
<evidence type="ECO:0000313" key="7">
    <source>
        <dbReference type="Proteomes" id="UP001597374"/>
    </source>
</evidence>
<dbReference type="SUPFAM" id="SSF53822">
    <property type="entry name" value="Periplasmic binding protein-like I"/>
    <property type="match status" value="1"/>
</dbReference>
<dbReference type="InterPro" id="IPR011990">
    <property type="entry name" value="TPR-like_helical_dom_sf"/>
</dbReference>
<evidence type="ECO:0000256" key="2">
    <source>
        <dbReference type="ARBA" id="ARBA00022729"/>
    </source>
</evidence>
<feature type="signal peptide" evidence="3">
    <location>
        <begin position="1"/>
        <end position="24"/>
    </location>
</feature>
<reference evidence="7" key="1">
    <citation type="journal article" date="2019" name="Int. J. Syst. Evol. Microbiol.">
        <title>The Global Catalogue of Microorganisms (GCM) 10K type strain sequencing project: providing services to taxonomists for standard genome sequencing and annotation.</title>
        <authorList>
            <consortium name="The Broad Institute Genomics Platform"/>
            <consortium name="The Broad Institute Genome Sequencing Center for Infectious Disease"/>
            <person name="Wu L."/>
            <person name="Ma J."/>
        </authorList>
    </citation>
    <scope>NUCLEOTIDE SEQUENCE [LARGE SCALE GENOMIC DNA]</scope>
    <source>
        <strain evidence="7">CGMCC 4.1782</strain>
    </source>
</reference>
<dbReference type="InterPro" id="IPR018704">
    <property type="entry name" value="SecYEG/CpoB_TPR"/>
</dbReference>
<dbReference type="SUPFAM" id="SSF48452">
    <property type="entry name" value="TPR-like"/>
    <property type="match status" value="1"/>
</dbReference>
<gene>
    <name evidence="6" type="ORF">ACFSKP_15355</name>
</gene>
<evidence type="ECO:0000256" key="3">
    <source>
        <dbReference type="SAM" id="SignalP"/>
    </source>
</evidence>